<keyword evidence="4" id="KW-1185">Reference proteome</keyword>
<feature type="compositionally biased region" description="Low complexity" evidence="1">
    <location>
        <begin position="536"/>
        <end position="549"/>
    </location>
</feature>
<feature type="compositionally biased region" description="Polar residues" evidence="1">
    <location>
        <begin position="744"/>
        <end position="759"/>
    </location>
</feature>
<feature type="region of interest" description="Disordered" evidence="1">
    <location>
        <begin position="575"/>
        <end position="595"/>
    </location>
</feature>
<dbReference type="AlphaFoldDB" id="A0A0S4KJB7"/>
<feature type="compositionally biased region" description="Basic and acidic residues" evidence="1">
    <location>
        <begin position="778"/>
        <end position="790"/>
    </location>
</feature>
<dbReference type="Proteomes" id="UP000051952">
    <property type="component" value="Unassembled WGS sequence"/>
</dbReference>
<feature type="transmembrane region" description="Helical" evidence="2">
    <location>
        <begin position="803"/>
        <end position="823"/>
    </location>
</feature>
<organism evidence="3 4">
    <name type="scientific">Bodo saltans</name>
    <name type="common">Flagellated protozoan</name>
    <dbReference type="NCBI Taxonomy" id="75058"/>
    <lineage>
        <taxon>Eukaryota</taxon>
        <taxon>Discoba</taxon>
        <taxon>Euglenozoa</taxon>
        <taxon>Kinetoplastea</taxon>
        <taxon>Metakinetoplastina</taxon>
        <taxon>Eubodonida</taxon>
        <taxon>Bodonidae</taxon>
        <taxon>Bodo</taxon>
    </lineage>
</organism>
<evidence type="ECO:0000313" key="4">
    <source>
        <dbReference type="Proteomes" id="UP000051952"/>
    </source>
</evidence>
<feature type="compositionally biased region" description="Basic residues" evidence="1">
    <location>
        <begin position="416"/>
        <end position="430"/>
    </location>
</feature>
<dbReference type="EMBL" id="CYKH01001404">
    <property type="protein sequence ID" value="CUI14549.1"/>
    <property type="molecule type" value="Genomic_DNA"/>
</dbReference>
<keyword evidence="2 3" id="KW-0812">Transmembrane</keyword>
<evidence type="ECO:0000256" key="1">
    <source>
        <dbReference type="SAM" id="MobiDB-lite"/>
    </source>
</evidence>
<feature type="region of interest" description="Disordered" evidence="1">
    <location>
        <begin position="1"/>
        <end position="49"/>
    </location>
</feature>
<evidence type="ECO:0000256" key="2">
    <source>
        <dbReference type="SAM" id="Phobius"/>
    </source>
</evidence>
<feature type="region of interest" description="Disordered" evidence="1">
    <location>
        <begin position="111"/>
        <end position="168"/>
    </location>
</feature>
<keyword evidence="2" id="KW-1133">Transmembrane helix</keyword>
<feature type="compositionally biased region" description="Polar residues" evidence="1">
    <location>
        <begin position="149"/>
        <end position="161"/>
    </location>
</feature>
<sequence length="878" mass="97996">MGRRRGKAAPQQEKTSTIKDSDEDDTKTPPPEVTDAEVEASLQLPSPIATNEKVTDIAAAVERVAYVIDDTPRNAATDEDNSASASLNLGNRNLVDQQLFADQHLGSDAVETAASTGHSSSDEHQQNQRRPKQLSVKLDEGDRGEGPSYSKSFRRSTQSLSPKEKIPHFMHPLRREISPTQNPLVPPPETITQLEAIAGLGPGASAATTRLLYKSPTTSDIAQRESARRVRLITFETEELNDIHETYMHDIAVLKATILRREKYLKSYEFAKCSEHGRQQRIKIEQWEAEKAKAEAEVPTFAPQISSHAAKMHPNRGVDGFIRASEEWVAERAKRRRAASAVVFREEETTFHPQVSASSAKIVERLNNTAKRVDVVNGWTERLGAHKKHMEALKEKYACSFQPEMADARRASLHGDRRRQKQLAARRKSASPRRTVILTDVVTRLHDTTIELRKSAQEKLKEACRSVSPRVIRRPQESITNHLLSMSEADKKAQHNIEKKRHKLRVEETQLEHNNFHPVVNPNSVALADLNRQRRSLSQQQQQTAATEASEQREASPAAAKGNIYEMLYTAATTASNNRASSSKALAPSPGSSVYERHNTDIEVAAAQQPLPPATKNISAGAQREFLLRNEKLLQSKALHRKDLLMQLQEFETRECTFAPALSSTTVRLAEYRRSAHRYDDVYEVDDAAEYPASFSRPQQLPAASESVPWRHSLRSELRISPQGGAQRSQSPKPSRPPLAVRPTSASLSSSGKFQRTDNNGGGDAPYLRSSNNGAILHNDDHHADDSSDAIQERMEDIEPEEAVTFTDLLSRAYTFILFFYACTHVWKASEEDKMRGKKQKQQCLYAVAAAPLLCTTVVWSAILKVDADFMCTSSFSP</sequence>
<proteinExistence type="predicted"/>
<feature type="region of interest" description="Disordered" evidence="1">
    <location>
        <begin position="532"/>
        <end position="559"/>
    </location>
</feature>
<protein>
    <submittedName>
        <fullName evidence="3">Transmembrane protein, putative</fullName>
    </submittedName>
</protein>
<reference evidence="4" key="1">
    <citation type="submission" date="2015-09" db="EMBL/GenBank/DDBJ databases">
        <authorList>
            <consortium name="Pathogen Informatics"/>
        </authorList>
    </citation>
    <scope>NUCLEOTIDE SEQUENCE [LARGE SCALE GENOMIC DNA]</scope>
    <source>
        <strain evidence="4">Lake Konstanz</strain>
    </source>
</reference>
<feature type="region of interest" description="Disordered" evidence="1">
    <location>
        <begin position="720"/>
        <end position="790"/>
    </location>
</feature>
<keyword evidence="2" id="KW-0472">Membrane</keyword>
<gene>
    <name evidence="3" type="ORF">BSAL_07490</name>
</gene>
<feature type="region of interest" description="Disordered" evidence="1">
    <location>
        <begin position="411"/>
        <end position="430"/>
    </location>
</feature>
<evidence type="ECO:0000313" key="3">
    <source>
        <dbReference type="EMBL" id="CUI14549.1"/>
    </source>
</evidence>
<name>A0A0S4KJB7_BODSA</name>
<accession>A0A0S4KJB7</accession>
<feature type="transmembrane region" description="Helical" evidence="2">
    <location>
        <begin position="844"/>
        <end position="863"/>
    </location>
</feature>
<dbReference type="VEuPathDB" id="TriTrypDB:BSAL_07490"/>